<comment type="caution">
    <text evidence="1">The sequence shown here is derived from an EMBL/GenBank/DDBJ whole genome shotgun (WGS) entry which is preliminary data.</text>
</comment>
<accession>A0A3D4V801</accession>
<gene>
    <name evidence="1" type="ORF">DGD08_04510</name>
</gene>
<dbReference type="Proteomes" id="UP000264071">
    <property type="component" value="Unassembled WGS sequence"/>
</dbReference>
<evidence type="ECO:0000313" key="2">
    <source>
        <dbReference type="Proteomes" id="UP000264071"/>
    </source>
</evidence>
<sequence>MIDRLEFFEWTLAIDATRTKYAYGRIDAIDPAHCETCAAFVRALDRHLIPEPVIMLLQRAGADPYKVHEVWGAPDGGFLAGSWFLIGTLLRGEWTGGSEGASVEISAGFQCWINNKPTLPPPEVMQGDDLLELEFTWQHPVVI</sequence>
<name>A0A3D4V801_9BACT</name>
<evidence type="ECO:0000313" key="1">
    <source>
        <dbReference type="EMBL" id="HCT56457.1"/>
    </source>
</evidence>
<organism evidence="1 2">
    <name type="scientific">Gemmatimonas aurantiaca</name>
    <dbReference type="NCBI Taxonomy" id="173480"/>
    <lineage>
        <taxon>Bacteria</taxon>
        <taxon>Pseudomonadati</taxon>
        <taxon>Gemmatimonadota</taxon>
        <taxon>Gemmatimonadia</taxon>
        <taxon>Gemmatimonadales</taxon>
        <taxon>Gemmatimonadaceae</taxon>
        <taxon>Gemmatimonas</taxon>
    </lineage>
</organism>
<proteinExistence type="predicted"/>
<dbReference type="EMBL" id="DPIY01000005">
    <property type="protein sequence ID" value="HCT56457.1"/>
    <property type="molecule type" value="Genomic_DNA"/>
</dbReference>
<protein>
    <submittedName>
        <fullName evidence="1">Uncharacterized protein</fullName>
    </submittedName>
</protein>
<reference evidence="1 2" key="1">
    <citation type="journal article" date="2018" name="Nat. Biotechnol.">
        <title>A standardized bacterial taxonomy based on genome phylogeny substantially revises the tree of life.</title>
        <authorList>
            <person name="Parks D.H."/>
            <person name="Chuvochina M."/>
            <person name="Waite D.W."/>
            <person name="Rinke C."/>
            <person name="Skarshewski A."/>
            <person name="Chaumeil P.A."/>
            <person name="Hugenholtz P."/>
        </authorList>
    </citation>
    <scope>NUCLEOTIDE SEQUENCE [LARGE SCALE GENOMIC DNA]</scope>
    <source>
        <strain evidence="1">UBA8844</strain>
    </source>
</reference>
<dbReference type="AlphaFoldDB" id="A0A3D4V801"/>